<dbReference type="AlphaFoldDB" id="U2RJ33"/>
<gene>
    <name evidence="2" type="ORF">HMPREF0373_00553</name>
</gene>
<dbReference type="Gene3D" id="3.10.180.10">
    <property type="entry name" value="2,3-Dihydroxybiphenyl 1,2-Dioxygenase, domain 1"/>
    <property type="match status" value="1"/>
</dbReference>
<proteinExistence type="predicted"/>
<accession>U2RJ33</accession>
<reference evidence="2 3" key="1">
    <citation type="submission" date="2013-06" db="EMBL/GenBank/DDBJ databases">
        <authorList>
            <person name="Weinstock G."/>
            <person name="Sodergren E."/>
            <person name="Lobos E.A."/>
            <person name="Fulton L."/>
            <person name="Fulton R."/>
            <person name="Courtney L."/>
            <person name="Fronick C."/>
            <person name="O'Laughlin M."/>
            <person name="Godfrey J."/>
            <person name="Wilson R.M."/>
            <person name="Miner T."/>
            <person name="Farmer C."/>
            <person name="Delehaunty K."/>
            <person name="Cordes M."/>
            <person name="Minx P."/>
            <person name="Tomlinson C."/>
            <person name="Chen J."/>
            <person name="Wollam A."/>
            <person name="Pepin K.H."/>
            <person name="Bhonagiri V."/>
            <person name="Zhang X."/>
            <person name="Warren W."/>
            <person name="Mitreva M."/>
            <person name="Mardis E.R."/>
            <person name="Wilson R.K."/>
        </authorList>
    </citation>
    <scope>NUCLEOTIDE SEQUENCE [LARGE SCALE GENOMIC DNA]</scope>
    <source>
        <strain evidence="2 3">ATCC 29099</strain>
    </source>
</reference>
<feature type="domain" description="VOC" evidence="1">
    <location>
        <begin position="32"/>
        <end position="175"/>
    </location>
</feature>
<keyword evidence="3" id="KW-1185">Reference proteome</keyword>
<dbReference type="Proteomes" id="UP000016608">
    <property type="component" value="Unassembled WGS sequence"/>
</dbReference>
<evidence type="ECO:0000313" key="3">
    <source>
        <dbReference type="Proteomes" id="UP000016608"/>
    </source>
</evidence>
<organism evidence="2 3">
    <name type="scientific">Eubacterium ramulus ATCC 29099</name>
    <dbReference type="NCBI Taxonomy" id="1256908"/>
    <lineage>
        <taxon>Bacteria</taxon>
        <taxon>Bacillati</taxon>
        <taxon>Bacillota</taxon>
        <taxon>Clostridia</taxon>
        <taxon>Eubacteriales</taxon>
        <taxon>Eubacteriaceae</taxon>
        <taxon>Eubacterium</taxon>
    </lineage>
</organism>
<dbReference type="PROSITE" id="PS51819">
    <property type="entry name" value="VOC"/>
    <property type="match status" value="1"/>
</dbReference>
<dbReference type="PATRIC" id="fig|1256908.3.peg.504"/>
<protein>
    <recommendedName>
        <fullName evidence="1">VOC domain-containing protein</fullName>
    </recommendedName>
</protein>
<dbReference type="HOGENOM" id="CLU_046006_3_1_9"/>
<evidence type="ECO:0000313" key="2">
    <source>
        <dbReference type="EMBL" id="ERK50732.1"/>
    </source>
</evidence>
<comment type="caution">
    <text evidence="2">The sequence shown here is derived from an EMBL/GenBank/DDBJ whole genome shotgun (WGS) entry which is preliminary data.</text>
</comment>
<evidence type="ECO:0000259" key="1">
    <source>
        <dbReference type="PROSITE" id="PS51819"/>
    </source>
</evidence>
<dbReference type="InterPro" id="IPR029068">
    <property type="entry name" value="Glyas_Bleomycin-R_OHBP_Dase"/>
</dbReference>
<sequence>MDKKCINFYNKFIKYNRNYKRREVKMASVFKQLGQISMVVEDVMETAKIWNDEYGIGPWGFLHFTEENMTSMSVHGKNVPYAMDIALCNMYPNIEIELIAPKDDRSIYAEFLREHGPGIHHIAFVTPHGTFNVAKEMLERKGIEHAQGGKDPMGQEFAYYNLCKQLGCFIELNDRPDDFHPLPPEEQYPEK</sequence>
<dbReference type="EMBL" id="AWVJ01000042">
    <property type="protein sequence ID" value="ERK50732.1"/>
    <property type="molecule type" value="Genomic_DNA"/>
</dbReference>
<dbReference type="eggNOG" id="COG3185">
    <property type="taxonomic scope" value="Bacteria"/>
</dbReference>
<dbReference type="InterPro" id="IPR037523">
    <property type="entry name" value="VOC_core"/>
</dbReference>
<dbReference type="Pfam" id="PF13669">
    <property type="entry name" value="Glyoxalase_4"/>
    <property type="match status" value="1"/>
</dbReference>
<name>U2RJ33_EUBRA</name>
<dbReference type="SUPFAM" id="SSF54593">
    <property type="entry name" value="Glyoxalase/Bleomycin resistance protein/Dihydroxybiphenyl dioxygenase"/>
    <property type="match status" value="1"/>
</dbReference>